<dbReference type="RefSeq" id="WP_115852618.1">
    <property type="nucleotide sequence ID" value="NZ_QRDJ01000006.1"/>
</dbReference>
<dbReference type="PANTHER" id="PTHR43441:SF11">
    <property type="entry name" value="RIBOSOMAL-PROTEIN-SERINE ACETYLTRANSFERASE"/>
    <property type="match status" value="1"/>
</dbReference>
<dbReference type="OrthoDB" id="9784707at2"/>
<evidence type="ECO:0000259" key="1">
    <source>
        <dbReference type="PROSITE" id="PS51186"/>
    </source>
</evidence>
<dbReference type="SUPFAM" id="SSF55729">
    <property type="entry name" value="Acyl-CoA N-acyltransferases (Nat)"/>
    <property type="match status" value="1"/>
</dbReference>
<sequence length="189" mass="20856">MFHHSINETLSLSLLHPHMAPELYRLVADNRAHLSPWLGWVAHTVSPADSAGFIRQSLHDYADGKRLICGLHYHQTRPVLVGTISFNEILPATGRASLGYWLGERWQGQGLMTLACQAMTRLAFEHYGLEKVQISAATGNTRSRAVCERLGATLEGVITRAESVNGVVHDHAVYGLFRDSMALQVEAGE</sequence>
<accession>A0A3D9DZE4</accession>
<proteinExistence type="predicted"/>
<dbReference type="GO" id="GO:0008999">
    <property type="term" value="F:protein-N-terminal-alanine acetyltransferase activity"/>
    <property type="evidence" value="ECO:0007669"/>
    <property type="project" value="TreeGrafter"/>
</dbReference>
<dbReference type="Pfam" id="PF13302">
    <property type="entry name" value="Acetyltransf_3"/>
    <property type="match status" value="1"/>
</dbReference>
<organism evidence="2 3">
    <name type="scientific">Kushneria indalinina DSM 14324</name>
    <dbReference type="NCBI Taxonomy" id="1122140"/>
    <lineage>
        <taxon>Bacteria</taxon>
        <taxon>Pseudomonadati</taxon>
        <taxon>Pseudomonadota</taxon>
        <taxon>Gammaproteobacteria</taxon>
        <taxon>Oceanospirillales</taxon>
        <taxon>Halomonadaceae</taxon>
        <taxon>Kushneria</taxon>
    </lineage>
</organism>
<evidence type="ECO:0000313" key="2">
    <source>
        <dbReference type="EMBL" id="REC95614.1"/>
    </source>
</evidence>
<dbReference type="EMBL" id="QRDJ01000006">
    <property type="protein sequence ID" value="REC95614.1"/>
    <property type="molecule type" value="Genomic_DNA"/>
</dbReference>
<dbReference type="PANTHER" id="PTHR43441">
    <property type="entry name" value="RIBOSOMAL-PROTEIN-SERINE ACETYLTRANSFERASE"/>
    <property type="match status" value="1"/>
</dbReference>
<dbReference type="InterPro" id="IPR016181">
    <property type="entry name" value="Acyl_CoA_acyltransferase"/>
</dbReference>
<comment type="caution">
    <text evidence="2">The sequence shown here is derived from an EMBL/GenBank/DDBJ whole genome shotgun (WGS) entry which is preliminary data.</text>
</comment>
<dbReference type="GO" id="GO:1990189">
    <property type="term" value="F:protein N-terminal-serine acetyltransferase activity"/>
    <property type="evidence" value="ECO:0007669"/>
    <property type="project" value="TreeGrafter"/>
</dbReference>
<dbReference type="AlphaFoldDB" id="A0A3D9DZE4"/>
<dbReference type="InterPro" id="IPR051908">
    <property type="entry name" value="Ribosomal_N-acetyltransferase"/>
</dbReference>
<gene>
    <name evidence="2" type="ORF">C8D72_0267</name>
</gene>
<keyword evidence="2" id="KW-0808">Transferase</keyword>
<dbReference type="GO" id="GO:0005737">
    <property type="term" value="C:cytoplasm"/>
    <property type="evidence" value="ECO:0007669"/>
    <property type="project" value="TreeGrafter"/>
</dbReference>
<keyword evidence="3" id="KW-1185">Reference proteome</keyword>
<reference evidence="2 3" key="1">
    <citation type="submission" date="2018-07" db="EMBL/GenBank/DDBJ databases">
        <title>Genomic Encyclopedia of Type Strains, Phase IV (KMG-IV): sequencing the most valuable type-strain genomes for metagenomic binning, comparative biology and taxonomic classification.</title>
        <authorList>
            <person name="Goeker M."/>
        </authorList>
    </citation>
    <scope>NUCLEOTIDE SEQUENCE [LARGE SCALE GENOMIC DNA]</scope>
    <source>
        <strain evidence="2 3">DSM 14324</strain>
    </source>
</reference>
<dbReference type="Proteomes" id="UP000256334">
    <property type="component" value="Unassembled WGS sequence"/>
</dbReference>
<dbReference type="PROSITE" id="PS51186">
    <property type="entry name" value="GNAT"/>
    <property type="match status" value="1"/>
</dbReference>
<protein>
    <submittedName>
        <fullName evidence="2">Ribosomal-protein-serine acetyltransferase</fullName>
    </submittedName>
</protein>
<feature type="domain" description="N-acetyltransferase" evidence="1">
    <location>
        <begin position="24"/>
        <end position="179"/>
    </location>
</feature>
<dbReference type="InterPro" id="IPR000182">
    <property type="entry name" value="GNAT_dom"/>
</dbReference>
<evidence type="ECO:0000313" key="3">
    <source>
        <dbReference type="Proteomes" id="UP000256334"/>
    </source>
</evidence>
<name>A0A3D9DZE4_9GAMM</name>
<dbReference type="Gene3D" id="3.40.630.30">
    <property type="match status" value="1"/>
</dbReference>